<gene>
    <name evidence="1" type="ORF">HMPREF1535_03918</name>
</gene>
<organism evidence="1 2">
    <name type="scientific">Parabacteroides goldsteinii DSM 19448 = WAL 12034</name>
    <dbReference type="NCBI Taxonomy" id="927665"/>
    <lineage>
        <taxon>Bacteria</taxon>
        <taxon>Pseudomonadati</taxon>
        <taxon>Bacteroidota</taxon>
        <taxon>Bacteroidia</taxon>
        <taxon>Bacteroidales</taxon>
        <taxon>Tannerellaceae</taxon>
        <taxon>Parabacteroides</taxon>
    </lineage>
</organism>
<dbReference type="EMBL" id="AQHV01000021">
    <property type="protein sequence ID" value="KKB48690.1"/>
    <property type="molecule type" value="Genomic_DNA"/>
</dbReference>
<reference evidence="1 2" key="1">
    <citation type="submission" date="2013-04" db="EMBL/GenBank/DDBJ databases">
        <title>The Genome Sequence of Parabacteroides goldsteinii DSM 19448.</title>
        <authorList>
            <consortium name="The Broad Institute Genomics Platform"/>
            <person name="Earl A."/>
            <person name="Ward D."/>
            <person name="Feldgarden M."/>
            <person name="Gevers D."/>
            <person name="Martens E."/>
            <person name="Sakamoto M."/>
            <person name="Benno Y."/>
            <person name="Song Y."/>
            <person name="Liu C."/>
            <person name="Lee J."/>
            <person name="Bolanos M."/>
            <person name="Vaisanen M.L."/>
            <person name="Finegold S.M."/>
            <person name="Walker B."/>
            <person name="Young S."/>
            <person name="Zeng Q."/>
            <person name="Gargeya S."/>
            <person name="Fitzgerald M."/>
            <person name="Haas B."/>
            <person name="Abouelleil A."/>
            <person name="Allen A.W."/>
            <person name="Alvarado L."/>
            <person name="Arachchi H.M."/>
            <person name="Berlin A.M."/>
            <person name="Chapman S.B."/>
            <person name="Gainer-Dewar J."/>
            <person name="Goldberg J."/>
            <person name="Griggs A."/>
            <person name="Gujja S."/>
            <person name="Hansen M."/>
            <person name="Howarth C."/>
            <person name="Imamovic A."/>
            <person name="Ireland A."/>
            <person name="Larimer J."/>
            <person name="McCowan C."/>
            <person name="Murphy C."/>
            <person name="Pearson M."/>
            <person name="Poon T.W."/>
            <person name="Priest M."/>
            <person name="Roberts A."/>
            <person name="Saif S."/>
            <person name="Shea T."/>
            <person name="Sisk P."/>
            <person name="Sykes S."/>
            <person name="Wortman J."/>
            <person name="Nusbaum C."/>
            <person name="Birren B."/>
        </authorList>
    </citation>
    <scope>NUCLEOTIDE SEQUENCE [LARGE SCALE GENOMIC DNA]</scope>
    <source>
        <strain evidence="1 2">DSM 19448</strain>
    </source>
</reference>
<evidence type="ECO:0008006" key="3">
    <source>
        <dbReference type="Google" id="ProtNLM"/>
    </source>
</evidence>
<evidence type="ECO:0000313" key="1">
    <source>
        <dbReference type="EMBL" id="KKB48690.1"/>
    </source>
</evidence>
<proteinExistence type="predicted"/>
<dbReference type="Proteomes" id="UP000033047">
    <property type="component" value="Unassembled WGS sequence"/>
</dbReference>
<dbReference type="PATRIC" id="fig|927665.4.peg.4026"/>
<dbReference type="HOGENOM" id="CLU_058037_0_0_10"/>
<name>A0A0F5ITT4_9BACT</name>
<evidence type="ECO:0000313" key="2">
    <source>
        <dbReference type="Proteomes" id="UP000033047"/>
    </source>
</evidence>
<sequence length="398" mass="45147">MEKANITLYTVIGDPGRIETAIREHFKEMTKEFTPENGNILLTLADDSTISFNINHRQDKPDFIASHTAGMANYFSSAETPLVELKENVLQQIRVFNCVTGITFDIDDNGDRTSYIINGLFAIANDVNGFLLYPSMQIYTQEGKLLFSIKGESQLTEFIPIANADLLDGNRPQESPADMKRRLRSNALLKARNIPYMEQLPCEVLESEVQMRSREEMVERAAALFAVAVYSEVILSEDSDREKALFYFNKMNDLYGVKSYLTEKETAYINDPKPERQTCIQFVWRYECCAVLLWAAGVVDDLSYPSEIVDVPVLAAIFWQHKGLQDLLSKGYSRPEKEILDEADLTLRYDWACVDARIHGQKAPTGIDGGIVIERHYAFNWIIGANNGADWDHIQPNT</sequence>
<protein>
    <recommendedName>
        <fullName evidence="3">DUF4272 domain-containing protein</fullName>
    </recommendedName>
</protein>
<dbReference type="Pfam" id="PF14094">
    <property type="entry name" value="DUF4272"/>
    <property type="match status" value="1"/>
</dbReference>
<comment type="caution">
    <text evidence="1">The sequence shown here is derived from an EMBL/GenBank/DDBJ whole genome shotgun (WGS) entry which is preliminary data.</text>
</comment>
<accession>A0A0F5ITT4</accession>
<dbReference type="InterPro" id="IPR025368">
    <property type="entry name" value="DUF4272"/>
</dbReference>
<dbReference type="RefSeq" id="WP_046147158.1">
    <property type="nucleotide sequence ID" value="NZ_KQ033913.1"/>
</dbReference>
<dbReference type="STRING" id="927665.HMPREF1535_03918"/>
<dbReference type="AlphaFoldDB" id="A0A0F5ITT4"/>